<gene>
    <name evidence="2" type="ORF">CAPTEDRAFT_199932</name>
</gene>
<feature type="compositionally biased region" description="Basic residues" evidence="1">
    <location>
        <begin position="55"/>
        <end position="66"/>
    </location>
</feature>
<dbReference type="HOGENOM" id="CLU_1455753_0_0_1"/>
<dbReference type="AlphaFoldDB" id="R7ULA4"/>
<feature type="compositionally biased region" description="Polar residues" evidence="1">
    <location>
        <begin position="1"/>
        <end position="11"/>
    </location>
</feature>
<reference evidence="4" key="1">
    <citation type="submission" date="2012-12" db="EMBL/GenBank/DDBJ databases">
        <authorList>
            <person name="Hellsten U."/>
            <person name="Grimwood J."/>
            <person name="Chapman J.A."/>
            <person name="Shapiro H."/>
            <person name="Aerts A."/>
            <person name="Otillar R.P."/>
            <person name="Terry A.Y."/>
            <person name="Boore J.L."/>
            <person name="Simakov O."/>
            <person name="Marletaz F."/>
            <person name="Cho S.-J."/>
            <person name="Edsinger-Gonzales E."/>
            <person name="Havlak P."/>
            <person name="Kuo D.-H."/>
            <person name="Larsson T."/>
            <person name="Lv J."/>
            <person name="Arendt D."/>
            <person name="Savage R."/>
            <person name="Osoegawa K."/>
            <person name="de Jong P."/>
            <person name="Lindberg D.R."/>
            <person name="Seaver E.C."/>
            <person name="Weisblat D.A."/>
            <person name="Putnam N.H."/>
            <person name="Grigoriev I.V."/>
            <person name="Rokhsar D.S."/>
        </authorList>
    </citation>
    <scope>NUCLEOTIDE SEQUENCE</scope>
    <source>
        <strain evidence="4">I ESC-2004</strain>
    </source>
</reference>
<name>R7ULA4_CAPTE</name>
<evidence type="ECO:0000313" key="4">
    <source>
        <dbReference type="Proteomes" id="UP000014760"/>
    </source>
</evidence>
<reference evidence="3" key="3">
    <citation type="submission" date="2015-06" db="UniProtKB">
        <authorList>
            <consortium name="EnsemblMetazoa"/>
        </authorList>
    </citation>
    <scope>IDENTIFICATION</scope>
</reference>
<evidence type="ECO:0000313" key="2">
    <source>
        <dbReference type="EMBL" id="ELU04027.1"/>
    </source>
</evidence>
<sequence>MKSAPQHTQDSNQERRMEKTRERTQQRRDVRAICQRPAWGKFLKTDKTPSSATRSNRRKLLKHRKLSREQAAPSSSQVGKSTKHNSTNETEFAQTSLKIVNGIRIEPLTEEEVQAIRTIKSKGDRMAELKLPLPGCNSISEDSLSVQNSNRRRAEMKKSLNEGLKLWDKFVARKLYMNCNAYTIKT</sequence>
<reference evidence="2 4" key="2">
    <citation type="journal article" date="2013" name="Nature">
        <title>Insights into bilaterian evolution from three spiralian genomes.</title>
        <authorList>
            <person name="Simakov O."/>
            <person name="Marletaz F."/>
            <person name="Cho S.J."/>
            <person name="Edsinger-Gonzales E."/>
            <person name="Havlak P."/>
            <person name="Hellsten U."/>
            <person name="Kuo D.H."/>
            <person name="Larsson T."/>
            <person name="Lv J."/>
            <person name="Arendt D."/>
            <person name="Savage R."/>
            <person name="Osoegawa K."/>
            <person name="de Jong P."/>
            <person name="Grimwood J."/>
            <person name="Chapman J.A."/>
            <person name="Shapiro H."/>
            <person name="Aerts A."/>
            <person name="Otillar R.P."/>
            <person name="Terry A.Y."/>
            <person name="Boore J.L."/>
            <person name="Grigoriev I.V."/>
            <person name="Lindberg D.R."/>
            <person name="Seaver E.C."/>
            <person name="Weisblat D.A."/>
            <person name="Putnam N.H."/>
            <person name="Rokhsar D.S."/>
        </authorList>
    </citation>
    <scope>NUCLEOTIDE SEQUENCE</scope>
    <source>
        <strain evidence="2 4">I ESC-2004</strain>
    </source>
</reference>
<proteinExistence type="predicted"/>
<feature type="region of interest" description="Disordered" evidence="1">
    <location>
        <begin position="1"/>
        <end position="93"/>
    </location>
</feature>
<protein>
    <submittedName>
        <fullName evidence="2 3">Uncharacterized protein</fullName>
    </submittedName>
</protein>
<dbReference type="EMBL" id="KB302654">
    <property type="protein sequence ID" value="ELU04027.1"/>
    <property type="molecule type" value="Genomic_DNA"/>
</dbReference>
<dbReference type="EMBL" id="AMQN01008275">
    <property type="status" value="NOT_ANNOTATED_CDS"/>
    <property type="molecule type" value="Genomic_DNA"/>
</dbReference>
<dbReference type="EnsemblMetazoa" id="CapteT199932">
    <property type="protein sequence ID" value="CapteP199932"/>
    <property type="gene ID" value="CapteG199932"/>
</dbReference>
<keyword evidence="4" id="KW-1185">Reference proteome</keyword>
<evidence type="ECO:0000256" key="1">
    <source>
        <dbReference type="SAM" id="MobiDB-lite"/>
    </source>
</evidence>
<evidence type="ECO:0000313" key="3">
    <source>
        <dbReference type="EnsemblMetazoa" id="CapteP199932"/>
    </source>
</evidence>
<organism evidence="2">
    <name type="scientific">Capitella teleta</name>
    <name type="common">Polychaete worm</name>
    <dbReference type="NCBI Taxonomy" id="283909"/>
    <lineage>
        <taxon>Eukaryota</taxon>
        <taxon>Metazoa</taxon>
        <taxon>Spiralia</taxon>
        <taxon>Lophotrochozoa</taxon>
        <taxon>Annelida</taxon>
        <taxon>Polychaeta</taxon>
        <taxon>Sedentaria</taxon>
        <taxon>Scolecida</taxon>
        <taxon>Capitellidae</taxon>
        <taxon>Capitella</taxon>
    </lineage>
</organism>
<feature type="compositionally biased region" description="Polar residues" evidence="1">
    <location>
        <begin position="72"/>
        <end position="93"/>
    </location>
</feature>
<feature type="compositionally biased region" description="Basic and acidic residues" evidence="1">
    <location>
        <begin position="12"/>
        <end position="31"/>
    </location>
</feature>
<accession>R7ULA4</accession>
<dbReference type="Proteomes" id="UP000014760">
    <property type="component" value="Unassembled WGS sequence"/>
</dbReference>